<dbReference type="AlphaFoldDB" id="A0A0S2HUL9"/>
<dbReference type="Proteomes" id="UP000064893">
    <property type="component" value="Chromosome"/>
</dbReference>
<dbReference type="EMBL" id="CP013118">
    <property type="protein sequence ID" value="ALO13745.1"/>
    <property type="molecule type" value="Genomic_DNA"/>
</dbReference>
<dbReference type="OrthoDB" id="9814548at2"/>
<evidence type="ECO:0000259" key="7">
    <source>
        <dbReference type="PROSITE" id="PS50059"/>
    </source>
</evidence>
<dbReference type="PROSITE" id="PS50059">
    <property type="entry name" value="FKBP_PPIASE"/>
    <property type="match status" value="3"/>
</dbReference>
<dbReference type="RefSeq" id="WP_057951382.1">
    <property type="nucleotide sequence ID" value="NZ_CP013118.1"/>
</dbReference>
<evidence type="ECO:0000256" key="5">
    <source>
        <dbReference type="ARBA" id="ARBA00023235"/>
    </source>
</evidence>
<organism evidence="8 9">
    <name type="scientific">Salinivirga cyanobacteriivorans</name>
    <dbReference type="NCBI Taxonomy" id="1307839"/>
    <lineage>
        <taxon>Bacteria</taxon>
        <taxon>Pseudomonadati</taxon>
        <taxon>Bacteroidota</taxon>
        <taxon>Bacteroidia</taxon>
        <taxon>Bacteroidales</taxon>
        <taxon>Salinivirgaceae</taxon>
        <taxon>Salinivirga</taxon>
    </lineage>
</organism>
<accession>A0A0S2HUL9</accession>
<protein>
    <recommendedName>
        <fullName evidence="3 6">peptidylprolyl isomerase</fullName>
        <ecNumber evidence="3 6">5.2.1.8</ecNumber>
    </recommendedName>
</protein>
<feature type="domain" description="PPIase FKBP-type" evidence="7">
    <location>
        <begin position="314"/>
        <end position="402"/>
    </location>
</feature>
<dbReference type="InterPro" id="IPR046357">
    <property type="entry name" value="PPIase_dom_sf"/>
</dbReference>
<comment type="similarity">
    <text evidence="2">Belongs to the FKBP-type PPIase family.</text>
</comment>
<gene>
    <name evidence="8" type="ORF">L21SP5_00063</name>
</gene>
<dbReference type="STRING" id="1307839.L21SP5_00063"/>
<dbReference type="SUPFAM" id="SSF54534">
    <property type="entry name" value="FKBP-like"/>
    <property type="match status" value="3"/>
</dbReference>
<feature type="domain" description="PPIase FKBP-type" evidence="7">
    <location>
        <begin position="188"/>
        <end position="276"/>
    </location>
</feature>
<dbReference type="Gene3D" id="3.10.50.40">
    <property type="match status" value="3"/>
</dbReference>
<dbReference type="PANTHER" id="PTHR43811">
    <property type="entry name" value="FKBP-TYPE PEPTIDYL-PROLYL CIS-TRANS ISOMERASE FKPA"/>
    <property type="match status" value="1"/>
</dbReference>
<evidence type="ECO:0000256" key="1">
    <source>
        <dbReference type="ARBA" id="ARBA00000971"/>
    </source>
</evidence>
<keyword evidence="4 6" id="KW-0697">Rotamase</keyword>
<dbReference type="Pfam" id="PF00254">
    <property type="entry name" value="FKBP_C"/>
    <property type="match status" value="3"/>
</dbReference>
<keyword evidence="5 6" id="KW-0413">Isomerase</keyword>
<reference evidence="8 9" key="1">
    <citation type="submission" date="2015-11" db="EMBL/GenBank/DDBJ databases">
        <title>Description and complete genome sequence of a novel strain predominating in hypersaline microbial mats and representing a new family of the Bacteriodetes phylum.</title>
        <authorList>
            <person name="Spring S."/>
            <person name="Bunk B."/>
            <person name="Sproer C."/>
            <person name="Klenk H.-P."/>
        </authorList>
    </citation>
    <scope>NUCLEOTIDE SEQUENCE [LARGE SCALE GENOMIC DNA]</scope>
    <source>
        <strain evidence="8 9">L21-Spi-D4</strain>
    </source>
</reference>
<name>A0A0S2HUL9_9BACT</name>
<dbReference type="PANTHER" id="PTHR43811:SF19">
    <property type="entry name" value="39 KDA FK506-BINDING NUCLEAR PROTEIN"/>
    <property type="match status" value="1"/>
</dbReference>
<proteinExistence type="inferred from homology"/>
<keyword evidence="9" id="KW-1185">Reference proteome</keyword>
<dbReference type="KEGG" id="blq:L21SP5_00063"/>
<evidence type="ECO:0000313" key="8">
    <source>
        <dbReference type="EMBL" id="ALO13745.1"/>
    </source>
</evidence>
<evidence type="ECO:0000256" key="6">
    <source>
        <dbReference type="PROSITE-ProRule" id="PRU00277"/>
    </source>
</evidence>
<dbReference type="GO" id="GO:0003755">
    <property type="term" value="F:peptidyl-prolyl cis-trans isomerase activity"/>
    <property type="evidence" value="ECO:0007669"/>
    <property type="project" value="UniProtKB-KW"/>
</dbReference>
<dbReference type="InterPro" id="IPR001179">
    <property type="entry name" value="PPIase_FKBP_dom"/>
</dbReference>
<evidence type="ECO:0000256" key="3">
    <source>
        <dbReference type="ARBA" id="ARBA00013194"/>
    </source>
</evidence>
<feature type="domain" description="PPIase FKBP-type" evidence="7">
    <location>
        <begin position="63"/>
        <end position="150"/>
    </location>
</feature>
<evidence type="ECO:0000256" key="2">
    <source>
        <dbReference type="ARBA" id="ARBA00006577"/>
    </source>
</evidence>
<evidence type="ECO:0000256" key="4">
    <source>
        <dbReference type="ARBA" id="ARBA00023110"/>
    </source>
</evidence>
<evidence type="ECO:0000313" key="9">
    <source>
        <dbReference type="Proteomes" id="UP000064893"/>
    </source>
</evidence>
<sequence length="403" mass="44195">MTKIISIFLLHIILLGAGKLTGQDTKHIFSGPSDKWDKNMDTTQTGLIFQITKPGEGAKPEPGDLVAVHYIGQLSDGTTFDNSYERGEPLTFNYGVGQVIRGWDEAIAMLREGGAAKLIVPPHLGYGNRRVLDIPPNSTLNFQIELIGIKPNKEFSTFNTAGYDTLSTASGIRYMVLDSGQGLRPDTNSWAYLHYTGYLPDKRIFDASKLRGEPVRINPGAEDVIPAWDEMVQKMRVGGRYHIIVPPELGYGSAGLPGVVPPGTELRFDLELIHVSEKREVKPFDVAGKDTVKLDSGLQIIHIKTGLGSYPVDGNVVKIHFSGYFNDGELFQSSLKTDDPVIFAIDQGQVISGLNTAVKQMRPNGKARVIIPWQLGYGEEGNPPLIPPKSNLIFDIELISVVK</sequence>
<dbReference type="EC" id="5.2.1.8" evidence="3 6"/>
<dbReference type="FunFam" id="3.10.50.40:FF:000006">
    <property type="entry name" value="Peptidyl-prolyl cis-trans isomerase"/>
    <property type="match status" value="1"/>
</dbReference>
<comment type="catalytic activity">
    <reaction evidence="1 6">
        <text>[protein]-peptidylproline (omega=180) = [protein]-peptidylproline (omega=0)</text>
        <dbReference type="Rhea" id="RHEA:16237"/>
        <dbReference type="Rhea" id="RHEA-COMP:10747"/>
        <dbReference type="Rhea" id="RHEA-COMP:10748"/>
        <dbReference type="ChEBI" id="CHEBI:83833"/>
        <dbReference type="ChEBI" id="CHEBI:83834"/>
        <dbReference type="EC" id="5.2.1.8"/>
    </reaction>
</comment>